<evidence type="ECO:0000313" key="2">
    <source>
        <dbReference type="EMBL" id="KAA9340329.1"/>
    </source>
</evidence>
<keyword evidence="3" id="KW-1185">Reference proteome</keyword>
<dbReference type="Pfam" id="PF18962">
    <property type="entry name" value="Por_Secre_tail"/>
    <property type="match status" value="1"/>
</dbReference>
<dbReference type="AlphaFoldDB" id="A0A5N1J5I2"/>
<protein>
    <submittedName>
        <fullName evidence="2">T9SS type A sorting domain-containing protein</fullName>
    </submittedName>
</protein>
<gene>
    <name evidence="2" type="ORF">F0P94_06450</name>
</gene>
<comment type="caution">
    <text evidence="2">The sequence shown here is derived from an EMBL/GenBank/DDBJ whole genome shotgun (WGS) entry which is preliminary data.</text>
</comment>
<dbReference type="Proteomes" id="UP000326570">
    <property type="component" value="Unassembled WGS sequence"/>
</dbReference>
<name>A0A5N1J5I2_9BACT</name>
<evidence type="ECO:0000313" key="3">
    <source>
        <dbReference type="Proteomes" id="UP000326570"/>
    </source>
</evidence>
<proteinExistence type="predicted"/>
<feature type="domain" description="Secretion system C-terminal sorting" evidence="1">
    <location>
        <begin position="14"/>
        <end position="69"/>
    </location>
</feature>
<reference evidence="2 3" key="1">
    <citation type="submission" date="2019-09" db="EMBL/GenBank/DDBJ databases">
        <title>Genome sequence of Adhaeribacter sp. M2.</title>
        <authorList>
            <person name="Srinivasan S."/>
        </authorList>
    </citation>
    <scope>NUCLEOTIDE SEQUENCE [LARGE SCALE GENOMIC DNA]</scope>
    <source>
        <strain evidence="2 3">M2</strain>
    </source>
</reference>
<organism evidence="2 3">
    <name type="scientific">Adhaeribacter soli</name>
    <dbReference type="NCBI Taxonomy" id="2607655"/>
    <lineage>
        <taxon>Bacteria</taxon>
        <taxon>Pseudomonadati</taxon>
        <taxon>Bacteroidota</taxon>
        <taxon>Cytophagia</taxon>
        <taxon>Cytophagales</taxon>
        <taxon>Hymenobacteraceae</taxon>
        <taxon>Adhaeribacter</taxon>
    </lineage>
</organism>
<sequence length="74" mass="7955">MLLLNHICTGVNYSKSACNCKVSDASGKVVLSEKLRANHLLNISGLPRGTYFMEVTNGALRQTGGKAIIGRYLS</sequence>
<dbReference type="EMBL" id="VTWT01000003">
    <property type="protein sequence ID" value="KAA9340329.1"/>
    <property type="molecule type" value="Genomic_DNA"/>
</dbReference>
<evidence type="ECO:0000259" key="1">
    <source>
        <dbReference type="Pfam" id="PF18962"/>
    </source>
</evidence>
<dbReference type="InterPro" id="IPR026444">
    <property type="entry name" value="Secre_tail"/>
</dbReference>
<accession>A0A5N1J5I2</accession>
<dbReference type="NCBIfam" id="TIGR04183">
    <property type="entry name" value="Por_Secre_tail"/>
    <property type="match status" value="1"/>
</dbReference>